<evidence type="ECO:0000256" key="1">
    <source>
        <dbReference type="SAM" id="Phobius"/>
    </source>
</evidence>
<sequence>MVLSGGGGGGDDVNIRPLVRTLAKGAAVAVGGVLSITMISSTAVAFFTQLKKDKFGSPTSSAMKNKNASPCNVCKQKGFYMCKLCKGDSTIEWSPLYDPVFINKCLCPTCDGHRIQQCLNCLGSGFILTS</sequence>
<protein>
    <submittedName>
        <fullName evidence="2">Putative heat shock protein DnaJ, cysteine-rich domain-containing protein</fullName>
    </submittedName>
</protein>
<evidence type="ECO:0000313" key="2">
    <source>
        <dbReference type="EMBL" id="GEZ91031.1"/>
    </source>
</evidence>
<reference evidence="2" key="1">
    <citation type="journal article" date="2019" name="Sci. Rep.">
        <title>Draft genome of Tanacetum cinerariifolium, the natural source of mosquito coil.</title>
        <authorList>
            <person name="Yamashiro T."/>
            <person name="Shiraishi A."/>
            <person name="Satake H."/>
            <person name="Nakayama K."/>
        </authorList>
    </citation>
    <scope>NUCLEOTIDE SEQUENCE</scope>
</reference>
<proteinExistence type="predicted"/>
<feature type="transmembrane region" description="Helical" evidence="1">
    <location>
        <begin position="26"/>
        <end position="47"/>
    </location>
</feature>
<name>A0A699IW39_TANCI</name>
<keyword evidence="1" id="KW-1133">Transmembrane helix</keyword>
<gene>
    <name evidence="2" type="ORF">Tci_563004</name>
</gene>
<organism evidence="2">
    <name type="scientific">Tanacetum cinerariifolium</name>
    <name type="common">Dalmatian daisy</name>
    <name type="synonym">Chrysanthemum cinerariifolium</name>
    <dbReference type="NCBI Taxonomy" id="118510"/>
    <lineage>
        <taxon>Eukaryota</taxon>
        <taxon>Viridiplantae</taxon>
        <taxon>Streptophyta</taxon>
        <taxon>Embryophyta</taxon>
        <taxon>Tracheophyta</taxon>
        <taxon>Spermatophyta</taxon>
        <taxon>Magnoliopsida</taxon>
        <taxon>eudicotyledons</taxon>
        <taxon>Gunneridae</taxon>
        <taxon>Pentapetalae</taxon>
        <taxon>asterids</taxon>
        <taxon>campanulids</taxon>
        <taxon>Asterales</taxon>
        <taxon>Asteraceae</taxon>
        <taxon>Asteroideae</taxon>
        <taxon>Anthemideae</taxon>
        <taxon>Anthemidinae</taxon>
        <taxon>Tanacetum</taxon>
    </lineage>
</organism>
<dbReference type="EMBL" id="BKCJ010340750">
    <property type="protein sequence ID" value="GEZ91031.1"/>
    <property type="molecule type" value="Genomic_DNA"/>
</dbReference>
<dbReference type="InterPro" id="IPR036410">
    <property type="entry name" value="HSP_DnaJ_Cys-rich_dom_sf"/>
</dbReference>
<dbReference type="PANTHER" id="PTHR15852">
    <property type="entry name" value="PLASTID TRANSCRIPTIONALLY ACTIVE PROTEIN"/>
    <property type="match status" value="1"/>
</dbReference>
<dbReference type="AlphaFoldDB" id="A0A699IW39"/>
<comment type="caution">
    <text evidence="2">The sequence shown here is derived from an EMBL/GenBank/DDBJ whole genome shotgun (WGS) entry which is preliminary data.</text>
</comment>
<dbReference type="PANTHER" id="PTHR15852:SF29">
    <property type="entry name" value="PLASTID TRANSCRIPTIONALLY ACTIVE PROTEIN"/>
    <property type="match status" value="1"/>
</dbReference>
<keyword evidence="2" id="KW-0346">Stress response</keyword>
<keyword evidence="1" id="KW-0472">Membrane</keyword>
<accession>A0A699IW39</accession>
<keyword evidence="1" id="KW-0812">Transmembrane</keyword>
<dbReference type="SUPFAM" id="SSF57938">
    <property type="entry name" value="DnaJ/Hsp40 cysteine-rich domain"/>
    <property type="match status" value="1"/>
</dbReference>